<feature type="region of interest" description="Disordered" evidence="1">
    <location>
        <begin position="220"/>
        <end position="239"/>
    </location>
</feature>
<dbReference type="Proteomes" id="UP001230188">
    <property type="component" value="Unassembled WGS sequence"/>
</dbReference>
<reference evidence="2" key="1">
    <citation type="submission" date="2023-01" db="EMBL/GenBank/DDBJ databases">
        <title>Metagenome sequencing of chrysophaentin producing Chrysophaeum taylorii.</title>
        <authorList>
            <person name="Davison J."/>
            <person name="Bewley C."/>
        </authorList>
    </citation>
    <scope>NUCLEOTIDE SEQUENCE</scope>
    <source>
        <strain evidence="2">NIES-1699</strain>
    </source>
</reference>
<evidence type="ECO:0000313" key="3">
    <source>
        <dbReference type="Proteomes" id="UP001230188"/>
    </source>
</evidence>
<organism evidence="2 3">
    <name type="scientific">Chrysophaeum taylorii</name>
    <dbReference type="NCBI Taxonomy" id="2483200"/>
    <lineage>
        <taxon>Eukaryota</taxon>
        <taxon>Sar</taxon>
        <taxon>Stramenopiles</taxon>
        <taxon>Ochrophyta</taxon>
        <taxon>Pelagophyceae</taxon>
        <taxon>Pelagomonadales</taxon>
        <taxon>Pelagomonadaceae</taxon>
        <taxon>Chrysophaeum</taxon>
    </lineage>
</organism>
<comment type="caution">
    <text evidence="2">The sequence shown here is derived from an EMBL/GenBank/DDBJ whole genome shotgun (WGS) entry which is preliminary data.</text>
</comment>
<dbReference type="EMBL" id="JAQMWT010000695">
    <property type="protein sequence ID" value="KAJ8598089.1"/>
    <property type="molecule type" value="Genomic_DNA"/>
</dbReference>
<feature type="compositionally biased region" description="Low complexity" evidence="1">
    <location>
        <begin position="220"/>
        <end position="232"/>
    </location>
</feature>
<proteinExistence type="predicted"/>
<protein>
    <submittedName>
        <fullName evidence="2">Uncharacterized protein</fullName>
    </submittedName>
</protein>
<dbReference type="AlphaFoldDB" id="A0AAD7U5G9"/>
<evidence type="ECO:0000313" key="2">
    <source>
        <dbReference type="EMBL" id="KAJ8598089.1"/>
    </source>
</evidence>
<gene>
    <name evidence="2" type="ORF">CTAYLR_005564</name>
</gene>
<sequence length="356" mass="37930">MRGLVEMMEARVRALEVEVEDAAMALLEPQETPNTTGSWCFTTWGATACGGSYTQVLTGVVGGAEAWYTHPSESRAASNVECVSGDANVLEYDDDDDVSLTYRLMRSAGAGFDTVSTNCSICCLGGCYVALGTTDCAEGYYAQYEGHVGGVELWNREVDHGGAGVAAKTLCVDDDADGWSSLSSDVRLMRADANGADVVPVNSRCAACCYSAAWTGAPTATPSTAPPTAGRTQLPTTDIPTVAPTVSARPSIAPTATRVPSQTCAVCCDVVDIDGPYAPFFAIDRDNSSSCCDGYCSPDQSYKSKKASVYLEYVALHGDDHLNTYQLSDYKPCYQGGEWGWFVLFQIELLFPRTYA</sequence>
<evidence type="ECO:0000256" key="1">
    <source>
        <dbReference type="SAM" id="MobiDB-lite"/>
    </source>
</evidence>
<feature type="non-terminal residue" evidence="2">
    <location>
        <position position="1"/>
    </location>
</feature>
<accession>A0AAD7U5G9</accession>
<keyword evidence="3" id="KW-1185">Reference proteome</keyword>
<name>A0AAD7U5G9_9STRA</name>